<dbReference type="PIRSF" id="PIRSF016557">
    <property type="entry name" value="Caps_synth_CpsB"/>
    <property type="match status" value="1"/>
</dbReference>
<dbReference type="GO" id="GO:0004725">
    <property type="term" value="F:protein tyrosine phosphatase activity"/>
    <property type="evidence" value="ECO:0007669"/>
    <property type="project" value="UniProtKB-EC"/>
</dbReference>
<dbReference type="GO" id="GO:0030145">
    <property type="term" value="F:manganese ion binding"/>
    <property type="evidence" value="ECO:0007669"/>
    <property type="project" value="InterPro"/>
</dbReference>
<name>A0A9D2N7I7_9FIRM</name>
<dbReference type="PANTHER" id="PTHR39181:SF1">
    <property type="entry name" value="TYROSINE-PROTEIN PHOSPHATASE YWQE"/>
    <property type="match status" value="1"/>
</dbReference>
<proteinExistence type="inferred from homology"/>
<evidence type="ECO:0000256" key="5">
    <source>
        <dbReference type="ARBA" id="ARBA00051722"/>
    </source>
</evidence>
<dbReference type="AlphaFoldDB" id="A0A9D2N7I7"/>
<dbReference type="EC" id="3.1.3.48" evidence="2"/>
<accession>A0A9D2N7I7</accession>
<evidence type="ECO:0000256" key="4">
    <source>
        <dbReference type="ARBA" id="ARBA00022912"/>
    </source>
</evidence>
<comment type="similarity">
    <text evidence="1">Belongs to the metallo-dependent hydrolases superfamily. CpsB/CapC family.</text>
</comment>
<comment type="caution">
    <text evidence="6">The sequence shown here is derived from an EMBL/GenBank/DDBJ whole genome shotgun (WGS) entry which is preliminary data.</text>
</comment>
<dbReference type="Proteomes" id="UP000823849">
    <property type="component" value="Unassembled WGS sequence"/>
</dbReference>
<evidence type="ECO:0000313" key="6">
    <source>
        <dbReference type="EMBL" id="HJC14494.1"/>
    </source>
</evidence>
<comment type="catalytic activity">
    <reaction evidence="5">
        <text>O-phospho-L-tyrosyl-[protein] + H2O = L-tyrosyl-[protein] + phosphate</text>
        <dbReference type="Rhea" id="RHEA:10684"/>
        <dbReference type="Rhea" id="RHEA-COMP:10136"/>
        <dbReference type="Rhea" id="RHEA-COMP:20101"/>
        <dbReference type="ChEBI" id="CHEBI:15377"/>
        <dbReference type="ChEBI" id="CHEBI:43474"/>
        <dbReference type="ChEBI" id="CHEBI:46858"/>
        <dbReference type="ChEBI" id="CHEBI:61978"/>
        <dbReference type="EC" id="3.1.3.48"/>
    </reaction>
</comment>
<dbReference type="SUPFAM" id="SSF89550">
    <property type="entry name" value="PHP domain-like"/>
    <property type="match status" value="1"/>
</dbReference>
<organism evidence="6 7">
    <name type="scientific">Candidatus Fusicatenibacter intestinigallinarum</name>
    <dbReference type="NCBI Taxonomy" id="2838598"/>
    <lineage>
        <taxon>Bacteria</taxon>
        <taxon>Bacillati</taxon>
        <taxon>Bacillota</taxon>
        <taxon>Clostridia</taxon>
        <taxon>Lachnospirales</taxon>
        <taxon>Lachnospiraceae</taxon>
        <taxon>Fusicatenibacter</taxon>
    </lineage>
</organism>
<keyword evidence="3" id="KW-0378">Hydrolase</keyword>
<gene>
    <name evidence="6" type="ORF">H9705_01520</name>
</gene>
<protein>
    <recommendedName>
        <fullName evidence="2">protein-tyrosine-phosphatase</fullName>
        <ecNumber evidence="2">3.1.3.48</ecNumber>
    </recommendedName>
</protein>
<dbReference type="PANTHER" id="PTHR39181">
    <property type="entry name" value="TYROSINE-PROTEIN PHOSPHATASE YWQE"/>
    <property type="match status" value="1"/>
</dbReference>
<dbReference type="EMBL" id="DWWU01000008">
    <property type="protein sequence ID" value="HJC14494.1"/>
    <property type="molecule type" value="Genomic_DNA"/>
</dbReference>
<sequence length="239" mass="27855">MQGIIDIHCHILPGIDDGAQTVREAREMLKMQYRDGVRKIILTPHYRPGMFEPSVSQIYRTYYRLQEEAKETNIQLFLGREYHISSKFEEQAEQRSLPTMAGSSYVLAEFSGRHSYQLIRNAVEKMLCTGYRPVIAHIERYPCLYEKNRAEELREIGAYLQINAGSLLGENGREARRFCRQLMENDKIHFIASDAHNTKKRKPNLGKCSEFVLKKMGKDYARKIFCHNPFMVIKNSEIT</sequence>
<dbReference type="InterPro" id="IPR016195">
    <property type="entry name" value="Pol/histidinol_Pase-like"/>
</dbReference>
<dbReference type="Gene3D" id="3.20.20.140">
    <property type="entry name" value="Metal-dependent hydrolases"/>
    <property type="match status" value="1"/>
</dbReference>
<dbReference type="InterPro" id="IPR016667">
    <property type="entry name" value="Caps_polysacc_synth_CpsB/CapC"/>
</dbReference>
<evidence type="ECO:0000256" key="3">
    <source>
        <dbReference type="ARBA" id="ARBA00022801"/>
    </source>
</evidence>
<evidence type="ECO:0000313" key="7">
    <source>
        <dbReference type="Proteomes" id="UP000823849"/>
    </source>
</evidence>
<dbReference type="Pfam" id="PF19567">
    <property type="entry name" value="CpsB_CapC"/>
    <property type="match status" value="1"/>
</dbReference>
<reference evidence="6" key="2">
    <citation type="submission" date="2021-04" db="EMBL/GenBank/DDBJ databases">
        <authorList>
            <person name="Gilroy R."/>
        </authorList>
    </citation>
    <scope>NUCLEOTIDE SEQUENCE</scope>
    <source>
        <strain evidence="6">CHK185-5351</strain>
    </source>
</reference>
<reference evidence="6" key="1">
    <citation type="journal article" date="2021" name="PeerJ">
        <title>Extensive microbial diversity within the chicken gut microbiome revealed by metagenomics and culture.</title>
        <authorList>
            <person name="Gilroy R."/>
            <person name="Ravi A."/>
            <person name="Getino M."/>
            <person name="Pursley I."/>
            <person name="Horton D.L."/>
            <person name="Alikhan N.F."/>
            <person name="Baker D."/>
            <person name="Gharbi K."/>
            <person name="Hall N."/>
            <person name="Watson M."/>
            <person name="Adriaenssens E.M."/>
            <person name="Foster-Nyarko E."/>
            <person name="Jarju S."/>
            <person name="Secka A."/>
            <person name="Antonio M."/>
            <person name="Oren A."/>
            <person name="Chaudhuri R.R."/>
            <person name="La Ragione R."/>
            <person name="Hildebrand F."/>
            <person name="Pallen M.J."/>
        </authorList>
    </citation>
    <scope>NUCLEOTIDE SEQUENCE</scope>
    <source>
        <strain evidence="6">CHK185-5351</strain>
    </source>
</reference>
<evidence type="ECO:0000256" key="2">
    <source>
        <dbReference type="ARBA" id="ARBA00013064"/>
    </source>
</evidence>
<evidence type="ECO:0000256" key="1">
    <source>
        <dbReference type="ARBA" id="ARBA00005750"/>
    </source>
</evidence>
<keyword evidence="4" id="KW-0904">Protein phosphatase</keyword>